<dbReference type="EMBL" id="CAJFCV020000001">
    <property type="protein sequence ID" value="CAG9090105.1"/>
    <property type="molecule type" value="Genomic_DNA"/>
</dbReference>
<comment type="caution">
    <text evidence="2">The sequence shown here is derived from an EMBL/GenBank/DDBJ whole genome shotgun (WGS) entry which is preliminary data.</text>
</comment>
<protein>
    <submittedName>
        <fullName evidence="2">(pine wood nematode) hypothetical protein</fullName>
    </submittedName>
</protein>
<dbReference type="Proteomes" id="UP000582659">
    <property type="component" value="Unassembled WGS sequence"/>
</dbReference>
<feature type="compositionally biased region" description="Basic and acidic residues" evidence="1">
    <location>
        <begin position="54"/>
        <end position="64"/>
    </location>
</feature>
<dbReference type="Proteomes" id="UP000659654">
    <property type="component" value="Unassembled WGS sequence"/>
</dbReference>
<evidence type="ECO:0000313" key="2">
    <source>
        <dbReference type="EMBL" id="CAD5212254.1"/>
    </source>
</evidence>
<accession>A0A7I8XLR4</accession>
<dbReference type="EMBL" id="CAJFDI010000001">
    <property type="protein sequence ID" value="CAD5212254.1"/>
    <property type="molecule type" value="Genomic_DNA"/>
</dbReference>
<feature type="compositionally biased region" description="Acidic residues" evidence="1">
    <location>
        <begin position="669"/>
        <end position="698"/>
    </location>
</feature>
<feature type="compositionally biased region" description="Acidic residues" evidence="1">
    <location>
        <begin position="601"/>
        <end position="610"/>
    </location>
</feature>
<keyword evidence="3" id="KW-1185">Reference proteome</keyword>
<feature type="compositionally biased region" description="Basic and acidic residues" evidence="1">
    <location>
        <begin position="641"/>
        <end position="650"/>
    </location>
</feature>
<dbReference type="SMR" id="A0A7I8XLR4"/>
<feature type="compositionally biased region" description="Polar residues" evidence="1">
    <location>
        <begin position="1"/>
        <end position="25"/>
    </location>
</feature>
<feature type="region of interest" description="Disordered" evidence="1">
    <location>
        <begin position="513"/>
        <end position="650"/>
    </location>
</feature>
<name>A0A7I8XLR4_BURXY</name>
<evidence type="ECO:0000313" key="3">
    <source>
        <dbReference type="Proteomes" id="UP000659654"/>
    </source>
</evidence>
<sequence length="884" mass="100504">MSQDNGQASMDNNEVSGNAENSADGSTRSTSPPPSSASSWLEACIGQNGSPERSPSEHGIVEVSDKDDEEEEVEDEAIQYNLRCSSLGLGSLRSHRLPPTLMACGHPAPSTNKNQIKQWVSNGRSWCQSCNPQTSQNLIRSSEERSGWRMSMLQYVEKNVFPPHVLNMNETYIYSGDNGGKIVVPKLQNQVFLMDLDLFIPIVCAEDLCQVPLRALTCFRSFVSNDTRVVDFFQRLHPQSLCHFSVGLIEAAIRVMEDPTETGDVAFRRSRVALQTFYHTAARVLFFRETIGRHQLAQWLSLLRVEFLRHDMILCIFVAIKDLHKWFFNADDLYIRLLTDLIIIWSNPALMAENRHAVQQIFVSLLETEPTFLQDCYKALERETFSELLAITDNLVQAVNMCRSREFETEIMDINGSFREPNLAHRKCFLHRYNLQFMVDLFEILDREITEGRSYNRYEYGVRLPMIIDIIYFCSLFRNNYDPVLVQSQKAIKILCGILKAVNFALKDRPVASIVSGTPHNPSRIPSYVNRIPRSDVPISPDQDEDQENGAHKVPKQKQTKDSDKFSVERYMKDSIRHLLNKHKADENGGKTEKEEKKEEPEEPMEEDENADKTLQEAKENTAQYPPKAPSIKSLDSGDEPLPKHARLDPKHLALVKGALAERTRELADEAIDEEEEEEAEEEELLEDEDDEDDEDEGDRIPKHIEGIFGNRSDFFFSQYLAQRAPEESPKAEEEQAYLPYLRLFQLIANRTLPQHLFMSLKQATIRCIGGLCRHSLRNQLAAGKLDIINLVIQCTMKQDVDRAAVLHHGLTTLRALCVDCHENQQRLLEIFENCSQFIDGPRLVAAMGCRILTDENGKQKLVPLVELVAANNPPANAPNASGN</sequence>
<feature type="region of interest" description="Disordered" evidence="1">
    <location>
        <begin position="1"/>
        <end position="73"/>
    </location>
</feature>
<organism evidence="2 3">
    <name type="scientific">Bursaphelenchus xylophilus</name>
    <name type="common">Pinewood nematode worm</name>
    <name type="synonym">Aphelenchoides xylophilus</name>
    <dbReference type="NCBI Taxonomy" id="6326"/>
    <lineage>
        <taxon>Eukaryota</taxon>
        <taxon>Metazoa</taxon>
        <taxon>Ecdysozoa</taxon>
        <taxon>Nematoda</taxon>
        <taxon>Chromadorea</taxon>
        <taxon>Rhabditida</taxon>
        <taxon>Tylenchina</taxon>
        <taxon>Tylenchomorpha</taxon>
        <taxon>Aphelenchoidea</taxon>
        <taxon>Aphelenchoididae</taxon>
        <taxon>Bursaphelenchus</taxon>
    </lineage>
</organism>
<gene>
    <name evidence="2" type="ORF">BXYJ_LOCUS2828</name>
</gene>
<reference evidence="2" key="1">
    <citation type="submission" date="2020-09" db="EMBL/GenBank/DDBJ databases">
        <authorList>
            <person name="Kikuchi T."/>
        </authorList>
    </citation>
    <scope>NUCLEOTIDE SEQUENCE</scope>
    <source>
        <strain evidence="2">Ka4C1</strain>
    </source>
</reference>
<feature type="region of interest" description="Disordered" evidence="1">
    <location>
        <begin position="668"/>
        <end position="701"/>
    </location>
</feature>
<proteinExistence type="predicted"/>
<feature type="compositionally biased region" description="Basic and acidic residues" evidence="1">
    <location>
        <begin position="559"/>
        <end position="600"/>
    </location>
</feature>
<feature type="compositionally biased region" description="Basic and acidic residues" evidence="1">
    <location>
        <begin position="611"/>
        <end position="620"/>
    </location>
</feature>
<dbReference type="OrthoDB" id="379794at2759"/>
<evidence type="ECO:0000256" key="1">
    <source>
        <dbReference type="SAM" id="MobiDB-lite"/>
    </source>
</evidence>
<dbReference type="AlphaFoldDB" id="A0A7I8XLR4"/>